<evidence type="ECO:0000313" key="1">
    <source>
        <dbReference type="EMBL" id="NYF49816.1"/>
    </source>
</evidence>
<accession>A0A7Y9NI63</accession>
<name>A0A7Y9NI63_9BACT</name>
<dbReference type="Proteomes" id="UP000534186">
    <property type="component" value="Unassembled WGS sequence"/>
</dbReference>
<sequence>MRKNAVNSNTHEASFTTVGPRTKFRQVNRCLDENTREVRLAEVHAKSGFRQVQSSTFPIIPFSRNYRGTTYPRSRLHGQVSDLRLSMRHWRFAMEATPGASATSKEYDFLLSILLVIRLSAYSGDRSCELSRSGKKDRVVKGIGQHWHYPLVQRKSPGSILETAGSSSDLEGQSAV</sequence>
<comment type="caution">
    <text evidence="1">The sequence shown here is derived from an EMBL/GenBank/DDBJ whole genome shotgun (WGS) entry which is preliminary data.</text>
</comment>
<protein>
    <submittedName>
        <fullName evidence="1">Uncharacterized protein</fullName>
    </submittedName>
</protein>
<dbReference type="AlphaFoldDB" id="A0A7Y9NI63"/>
<gene>
    <name evidence="1" type="ORF">HDF12_000181</name>
</gene>
<reference evidence="1 2" key="1">
    <citation type="submission" date="2020-07" db="EMBL/GenBank/DDBJ databases">
        <title>Genomic Encyclopedia of Type Strains, Phase IV (KMG-V): Genome sequencing to study the core and pangenomes of soil and plant-associated prokaryotes.</title>
        <authorList>
            <person name="Whitman W."/>
        </authorList>
    </citation>
    <scope>NUCLEOTIDE SEQUENCE [LARGE SCALE GENOMIC DNA]</scope>
    <source>
        <strain evidence="1 2">M8UP30</strain>
    </source>
</reference>
<dbReference type="EMBL" id="JACCCV010000001">
    <property type="protein sequence ID" value="NYF49816.1"/>
    <property type="molecule type" value="Genomic_DNA"/>
</dbReference>
<evidence type="ECO:0000313" key="2">
    <source>
        <dbReference type="Proteomes" id="UP000534186"/>
    </source>
</evidence>
<organism evidence="1 2">
    <name type="scientific">Tunturiibacter lichenicola</name>
    <dbReference type="NCBI Taxonomy" id="2051959"/>
    <lineage>
        <taxon>Bacteria</taxon>
        <taxon>Pseudomonadati</taxon>
        <taxon>Acidobacteriota</taxon>
        <taxon>Terriglobia</taxon>
        <taxon>Terriglobales</taxon>
        <taxon>Acidobacteriaceae</taxon>
        <taxon>Tunturiibacter</taxon>
    </lineage>
</organism>
<proteinExistence type="predicted"/>